<feature type="non-terminal residue" evidence="1">
    <location>
        <position position="1"/>
    </location>
</feature>
<sequence>LAQNVKVPRESTYDAEMYRILHNWLAKVHGFEITGQWHLEGISDDGNYHHSYCDLTIKKPESPNPEAAVIEVLATGSIPKLAKHFEQVLKYADRLCPKEIWVVHFSQQDC</sequence>
<proteinExistence type="predicted"/>
<evidence type="ECO:0000313" key="1">
    <source>
        <dbReference type="EMBL" id="CAG8775667.1"/>
    </source>
</evidence>
<accession>A0ABN7VII5</accession>
<keyword evidence="2" id="KW-1185">Reference proteome</keyword>
<dbReference type="Proteomes" id="UP000789901">
    <property type="component" value="Unassembled WGS sequence"/>
</dbReference>
<protein>
    <submittedName>
        <fullName evidence="1">32438_t:CDS:1</fullName>
    </submittedName>
</protein>
<name>A0ABN7VII5_GIGMA</name>
<gene>
    <name evidence="1" type="ORF">GMARGA_LOCUS19046</name>
</gene>
<organism evidence="1 2">
    <name type="scientific">Gigaspora margarita</name>
    <dbReference type="NCBI Taxonomy" id="4874"/>
    <lineage>
        <taxon>Eukaryota</taxon>
        <taxon>Fungi</taxon>
        <taxon>Fungi incertae sedis</taxon>
        <taxon>Mucoromycota</taxon>
        <taxon>Glomeromycotina</taxon>
        <taxon>Glomeromycetes</taxon>
        <taxon>Diversisporales</taxon>
        <taxon>Gigasporaceae</taxon>
        <taxon>Gigaspora</taxon>
    </lineage>
</organism>
<comment type="caution">
    <text evidence="1">The sequence shown here is derived from an EMBL/GenBank/DDBJ whole genome shotgun (WGS) entry which is preliminary data.</text>
</comment>
<evidence type="ECO:0000313" key="2">
    <source>
        <dbReference type="Proteomes" id="UP000789901"/>
    </source>
</evidence>
<reference evidence="1 2" key="1">
    <citation type="submission" date="2021-06" db="EMBL/GenBank/DDBJ databases">
        <authorList>
            <person name="Kallberg Y."/>
            <person name="Tangrot J."/>
            <person name="Rosling A."/>
        </authorList>
    </citation>
    <scope>NUCLEOTIDE SEQUENCE [LARGE SCALE GENOMIC DNA]</scope>
    <source>
        <strain evidence="1 2">120-4 pot B 10/14</strain>
    </source>
</reference>
<dbReference type="EMBL" id="CAJVQB010015633">
    <property type="protein sequence ID" value="CAG8775667.1"/>
    <property type="molecule type" value="Genomic_DNA"/>
</dbReference>